<keyword evidence="4" id="KW-1185">Reference proteome</keyword>
<comment type="caution">
    <text evidence="3">The sequence shown here is derived from an EMBL/GenBank/DDBJ whole genome shotgun (WGS) entry which is preliminary data.</text>
</comment>
<dbReference type="InterPro" id="IPR042098">
    <property type="entry name" value="TauD-like_sf"/>
</dbReference>
<accession>A0A5N5FJ00</accession>
<gene>
    <name evidence="3" type="ORF">D8674_002215</name>
</gene>
<feature type="domain" description="TauD/TfdA-like" evidence="2">
    <location>
        <begin position="14"/>
        <end position="67"/>
    </location>
</feature>
<dbReference type="AlphaFoldDB" id="A0A5N5FJ00"/>
<dbReference type="Proteomes" id="UP000327157">
    <property type="component" value="Chromosome 10"/>
</dbReference>
<evidence type="ECO:0000256" key="1">
    <source>
        <dbReference type="ARBA" id="ARBA00023002"/>
    </source>
</evidence>
<evidence type="ECO:0000259" key="2">
    <source>
        <dbReference type="Pfam" id="PF02668"/>
    </source>
</evidence>
<name>A0A5N5FJ00_9ROSA</name>
<dbReference type="SUPFAM" id="SSF51197">
    <property type="entry name" value="Clavaminate synthase-like"/>
    <property type="match status" value="1"/>
</dbReference>
<reference evidence="3 4" key="3">
    <citation type="submission" date="2019-11" db="EMBL/GenBank/DDBJ databases">
        <title>A de novo genome assembly of a pear dwarfing rootstock.</title>
        <authorList>
            <person name="Wang F."/>
            <person name="Wang J."/>
            <person name="Li S."/>
            <person name="Zhang Y."/>
            <person name="Fang M."/>
            <person name="Ma L."/>
            <person name="Zhao Y."/>
            <person name="Jiang S."/>
        </authorList>
    </citation>
    <scope>NUCLEOTIDE SEQUENCE [LARGE SCALE GENOMIC DNA]</scope>
    <source>
        <strain evidence="3">S2</strain>
        <tissue evidence="3">Leaf</tissue>
    </source>
</reference>
<dbReference type="Pfam" id="PF02668">
    <property type="entry name" value="TauD"/>
    <property type="match status" value="1"/>
</dbReference>
<evidence type="ECO:0000313" key="3">
    <source>
        <dbReference type="EMBL" id="KAB2601210.1"/>
    </source>
</evidence>
<proteinExistence type="predicted"/>
<reference evidence="4" key="2">
    <citation type="submission" date="2019-10" db="EMBL/GenBank/DDBJ databases">
        <title>A de novo genome assembly of a pear dwarfing rootstock.</title>
        <authorList>
            <person name="Wang F."/>
            <person name="Wang J."/>
            <person name="Li S."/>
            <person name="Zhang Y."/>
            <person name="Fang M."/>
            <person name="Ma L."/>
            <person name="Zhao Y."/>
            <person name="Jiang S."/>
        </authorList>
    </citation>
    <scope>NUCLEOTIDE SEQUENCE [LARGE SCALE GENOMIC DNA]</scope>
</reference>
<evidence type="ECO:0000313" key="4">
    <source>
        <dbReference type="Proteomes" id="UP000327157"/>
    </source>
</evidence>
<dbReference type="GO" id="GO:0016491">
    <property type="term" value="F:oxidoreductase activity"/>
    <property type="evidence" value="ECO:0007669"/>
    <property type="project" value="UniProtKB-KW"/>
</dbReference>
<reference evidence="3 4" key="1">
    <citation type="submission" date="2019-09" db="EMBL/GenBank/DDBJ databases">
        <authorList>
            <person name="Ou C."/>
        </authorList>
    </citation>
    <scope>NUCLEOTIDE SEQUENCE [LARGE SCALE GENOMIC DNA]</scope>
    <source>
        <strain evidence="3">S2</strain>
        <tissue evidence="3">Leaf</tissue>
    </source>
</reference>
<sequence>MAHPGWKEDARNDPENVVTFGDGSPLAADIIYECQKILDNESVAIPWRKGDVLLLDNLAVLHSRNPCANLAES</sequence>
<dbReference type="Gene3D" id="3.60.130.10">
    <property type="entry name" value="Clavaminate synthase-like"/>
    <property type="match status" value="1"/>
</dbReference>
<dbReference type="InterPro" id="IPR003819">
    <property type="entry name" value="TauD/TfdA-like"/>
</dbReference>
<dbReference type="EMBL" id="SMOL01000695">
    <property type="protein sequence ID" value="KAB2601210.1"/>
    <property type="molecule type" value="Genomic_DNA"/>
</dbReference>
<protein>
    <submittedName>
        <fullName evidence="3">Clavaminate synthase-like protein</fullName>
    </submittedName>
</protein>
<organism evidence="3 4">
    <name type="scientific">Pyrus ussuriensis x Pyrus communis</name>
    <dbReference type="NCBI Taxonomy" id="2448454"/>
    <lineage>
        <taxon>Eukaryota</taxon>
        <taxon>Viridiplantae</taxon>
        <taxon>Streptophyta</taxon>
        <taxon>Embryophyta</taxon>
        <taxon>Tracheophyta</taxon>
        <taxon>Spermatophyta</taxon>
        <taxon>Magnoliopsida</taxon>
        <taxon>eudicotyledons</taxon>
        <taxon>Gunneridae</taxon>
        <taxon>Pentapetalae</taxon>
        <taxon>rosids</taxon>
        <taxon>fabids</taxon>
        <taxon>Rosales</taxon>
        <taxon>Rosaceae</taxon>
        <taxon>Amygdaloideae</taxon>
        <taxon>Maleae</taxon>
        <taxon>Pyrus</taxon>
    </lineage>
</organism>
<dbReference type="OrthoDB" id="408743at2759"/>
<keyword evidence="1" id="KW-0560">Oxidoreductase</keyword>